<evidence type="ECO:0000313" key="2">
    <source>
        <dbReference type="EMBL" id="NHC34255.1"/>
    </source>
</evidence>
<protein>
    <submittedName>
        <fullName evidence="2">Uncharacterized protein</fullName>
    </submittedName>
</protein>
<feature type="chain" id="PRO_5040764896" evidence="1">
    <location>
        <begin position="19"/>
        <end position="81"/>
    </location>
</feature>
<name>A0A9X5E2Z4_9CYAN</name>
<evidence type="ECO:0000313" key="3">
    <source>
        <dbReference type="Proteomes" id="UP000031532"/>
    </source>
</evidence>
<organism evidence="2 3">
    <name type="scientific">Scytonema millei VB511283</name>
    <dbReference type="NCBI Taxonomy" id="1245923"/>
    <lineage>
        <taxon>Bacteria</taxon>
        <taxon>Bacillati</taxon>
        <taxon>Cyanobacteriota</taxon>
        <taxon>Cyanophyceae</taxon>
        <taxon>Nostocales</taxon>
        <taxon>Scytonemataceae</taxon>
        <taxon>Scytonema</taxon>
    </lineage>
</organism>
<feature type="signal peptide" evidence="1">
    <location>
        <begin position="1"/>
        <end position="18"/>
    </location>
</feature>
<keyword evidence="3" id="KW-1185">Reference proteome</keyword>
<dbReference type="OrthoDB" id="515751at2"/>
<keyword evidence="1" id="KW-0732">Signal</keyword>
<accession>A0A9X5E2Z4</accession>
<sequence length="81" mass="8457">MLVCTFVALAAGCFGAIAGGQISAWVHQQNCQQFQWGGKEICQAWAIPGALWQGSTTGFWVSEVVGALLAGLATQRGATDN</sequence>
<gene>
    <name evidence="2" type="ORF">QH73_0006215</name>
</gene>
<proteinExistence type="predicted"/>
<dbReference type="AlphaFoldDB" id="A0A9X5E2Z4"/>
<dbReference type="EMBL" id="JTJC03000001">
    <property type="protein sequence ID" value="NHC34255.1"/>
    <property type="molecule type" value="Genomic_DNA"/>
</dbReference>
<dbReference type="Proteomes" id="UP000031532">
    <property type="component" value="Unassembled WGS sequence"/>
</dbReference>
<comment type="caution">
    <text evidence="2">The sequence shown here is derived from an EMBL/GenBank/DDBJ whole genome shotgun (WGS) entry which is preliminary data.</text>
</comment>
<evidence type="ECO:0000256" key="1">
    <source>
        <dbReference type="SAM" id="SignalP"/>
    </source>
</evidence>
<reference evidence="2 3" key="1">
    <citation type="journal article" date="2015" name="Genome Announc.">
        <title>Draft Genome Sequence of the Terrestrial Cyanobacterium Scytonema millei VB511283, Isolated from Eastern India.</title>
        <authorList>
            <person name="Sen D."/>
            <person name="Chandrababunaidu M.M."/>
            <person name="Singh D."/>
            <person name="Sanghi N."/>
            <person name="Ghorai A."/>
            <person name="Mishra G.P."/>
            <person name="Madduluri M."/>
            <person name="Adhikary S.P."/>
            <person name="Tripathy S."/>
        </authorList>
    </citation>
    <scope>NUCLEOTIDE SEQUENCE [LARGE SCALE GENOMIC DNA]</scope>
    <source>
        <strain evidence="2 3">VB511283</strain>
    </source>
</reference>